<reference evidence="2" key="1">
    <citation type="submission" date="2016-10" db="EMBL/GenBank/DDBJ databases">
        <authorList>
            <person name="Varghese N."/>
            <person name="Submissions S."/>
        </authorList>
    </citation>
    <scope>NUCLEOTIDE SEQUENCE [LARGE SCALE GENOMIC DNA]</scope>
    <source>
        <strain evidence="2">Gh-67</strain>
    </source>
</reference>
<dbReference type="Proteomes" id="UP000199705">
    <property type="component" value="Unassembled WGS sequence"/>
</dbReference>
<evidence type="ECO:0000313" key="2">
    <source>
        <dbReference type="Proteomes" id="UP000199705"/>
    </source>
</evidence>
<keyword evidence="2" id="KW-1185">Reference proteome</keyword>
<dbReference type="EMBL" id="FNCG01000018">
    <property type="protein sequence ID" value="SDI27765.1"/>
    <property type="molecule type" value="Genomic_DNA"/>
</dbReference>
<dbReference type="AlphaFoldDB" id="A0A1G8J960"/>
<accession>A0A1G8J960</accession>
<protein>
    <submittedName>
        <fullName evidence="1">Uncharacterized protein</fullName>
    </submittedName>
</protein>
<organism evidence="1 2">
    <name type="scientific">Mucilaginibacter gossypii</name>
    <dbReference type="NCBI Taxonomy" id="551996"/>
    <lineage>
        <taxon>Bacteria</taxon>
        <taxon>Pseudomonadati</taxon>
        <taxon>Bacteroidota</taxon>
        <taxon>Sphingobacteriia</taxon>
        <taxon>Sphingobacteriales</taxon>
        <taxon>Sphingobacteriaceae</taxon>
        <taxon>Mucilaginibacter</taxon>
    </lineage>
</organism>
<proteinExistence type="predicted"/>
<name>A0A1G8J960_9SPHI</name>
<gene>
    <name evidence="1" type="ORF">SAMN05192573_11843</name>
</gene>
<evidence type="ECO:0000313" key="1">
    <source>
        <dbReference type="EMBL" id="SDI27765.1"/>
    </source>
</evidence>
<sequence length="54" mass="5974">MRLIKIVSCRITVGKGLREDYKKVLAETVAETAKAMTLNKLLNSSKTSNYSGNK</sequence>